<evidence type="ECO:0000256" key="7">
    <source>
        <dbReference type="ARBA" id="ARBA00022777"/>
    </source>
</evidence>
<dbReference type="Proteomes" id="UP000500767">
    <property type="component" value="Chromosome"/>
</dbReference>
<keyword evidence="6" id="KW-0598">Phosphotransferase system</keyword>
<name>A0A6M8HVR9_9PROT</name>
<dbReference type="InterPro" id="IPR051471">
    <property type="entry name" value="Bacterial_PTS_sugar_comp"/>
</dbReference>
<dbReference type="GO" id="GO:0005737">
    <property type="term" value="C:cytoplasm"/>
    <property type="evidence" value="ECO:0007669"/>
    <property type="project" value="UniProtKB-SubCell"/>
</dbReference>
<evidence type="ECO:0000256" key="4">
    <source>
        <dbReference type="ARBA" id="ARBA00022597"/>
    </source>
</evidence>
<keyword evidence="3" id="KW-0963">Cytoplasm</keyword>
<keyword evidence="2" id="KW-0813">Transport</keyword>
<protein>
    <submittedName>
        <fullName evidence="9">PTS sugar transporter subunit IIA</fullName>
    </submittedName>
</protein>
<evidence type="ECO:0000256" key="3">
    <source>
        <dbReference type="ARBA" id="ARBA00022490"/>
    </source>
</evidence>
<dbReference type="AlphaFoldDB" id="A0A6M8HVR9"/>
<evidence type="ECO:0000256" key="5">
    <source>
        <dbReference type="ARBA" id="ARBA00022679"/>
    </source>
</evidence>
<reference evidence="9 10" key="1">
    <citation type="journal article" date="2014" name="World J. Microbiol. Biotechnol.">
        <title>Biodiversity and physiological characteristics of Antarctic and Arctic lichens-associated bacteria.</title>
        <authorList>
            <person name="Lee Y.M."/>
            <person name="Kim E.H."/>
            <person name="Lee H.K."/>
            <person name="Hong S.G."/>
        </authorList>
    </citation>
    <scope>NUCLEOTIDE SEQUENCE [LARGE SCALE GENOMIC DNA]</scope>
    <source>
        <strain evidence="9 10">PAMC 26569</strain>
    </source>
</reference>
<dbReference type="GO" id="GO:0009401">
    <property type="term" value="P:phosphoenolpyruvate-dependent sugar phosphotransferase system"/>
    <property type="evidence" value="ECO:0007669"/>
    <property type="project" value="UniProtKB-KW"/>
</dbReference>
<keyword evidence="4 9" id="KW-0762">Sugar transport</keyword>
<dbReference type="GO" id="GO:0016301">
    <property type="term" value="F:kinase activity"/>
    <property type="evidence" value="ECO:0007669"/>
    <property type="project" value="UniProtKB-KW"/>
</dbReference>
<dbReference type="InterPro" id="IPR033887">
    <property type="entry name" value="PTS_IIA_man"/>
</dbReference>
<dbReference type="CDD" id="cd00006">
    <property type="entry name" value="PTS_IIA_man"/>
    <property type="match status" value="1"/>
</dbReference>
<evidence type="ECO:0000259" key="8">
    <source>
        <dbReference type="PROSITE" id="PS51096"/>
    </source>
</evidence>
<dbReference type="EMBL" id="CP053708">
    <property type="protein sequence ID" value="QKE92221.1"/>
    <property type="molecule type" value="Genomic_DNA"/>
</dbReference>
<dbReference type="PROSITE" id="PS51096">
    <property type="entry name" value="PTS_EIIA_TYPE_4"/>
    <property type="match status" value="1"/>
</dbReference>
<evidence type="ECO:0000256" key="1">
    <source>
        <dbReference type="ARBA" id="ARBA00004496"/>
    </source>
</evidence>
<accession>A0A6M8HVR9</accession>
<dbReference type="KEGG" id="lck:HN018_21235"/>
<comment type="subcellular location">
    <subcellularLocation>
        <location evidence="1">Cytoplasm</location>
    </subcellularLocation>
</comment>
<evidence type="ECO:0000313" key="9">
    <source>
        <dbReference type="EMBL" id="QKE92221.1"/>
    </source>
</evidence>
<sequence>MIGLVLITHGDIGASLRAAMEHVVGKQQQMATLSIGADDDIQARRRDLEAAIVAVDHDDGVILLTDMFGSTPSNLAISMLERGDIEVIAGVNLPMLVKLAKVRSNRTLDECIDIAEGAGRKYIAAASRLPETCLGGAVCCKAIDAALEPVIDAPVRRRPVTVAG</sequence>
<dbReference type="PANTHER" id="PTHR33799:SF1">
    <property type="entry name" value="PTS SYSTEM MANNOSE-SPECIFIC EIIAB COMPONENT-RELATED"/>
    <property type="match status" value="1"/>
</dbReference>
<dbReference type="GO" id="GO:0016020">
    <property type="term" value="C:membrane"/>
    <property type="evidence" value="ECO:0007669"/>
    <property type="project" value="InterPro"/>
</dbReference>
<keyword evidence="5" id="KW-0808">Transferase</keyword>
<proteinExistence type="predicted"/>
<evidence type="ECO:0000313" key="10">
    <source>
        <dbReference type="Proteomes" id="UP000500767"/>
    </source>
</evidence>
<keyword evidence="7" id="KW-0418">Kinase</keyword>
<feature type="domain" description="PTS EIIA type-4" evidence="8">
    <location>
        <begin position="1"/>
        <end position="123"/>
    </location>
</feature>
<dbReference type="SUPFAM" id="SSF53062">
    <property type="entry name" value="PTS system fructose IIA component-like"/>
    <property type="match status" value="1"/>
</dbReference>
<gene>
    <name evidence="9" type="ORF">HN018_21235</name>
</gene>
<evidence type="ECO:0000256" key="6">
    <source>
        <dbReference type="ARBA" id="ARBA00022683"/>
    </source>
</evidence>
<dbReference type="PANTHER" id="PTHR33799">
    <property type="entry name" value="PTS PERMEASE-RELATED-RELATED"/>
    <property type="match status" value="1"/>
</dbReference>
<keyword evidence="10" id="KW-1185">Reference proteome</keyword>
<dbReference type="InterPro" id="IPR036662">
    <property type="entry name" value="PTS_EIIA_man-typ_sf"/>
</dbReference>
<dbReference type="Gene3D" id="3.40.50.510">
    <property type="entry name" value="Phosphotransferase system, mannose-type IIA component"/>
    <property type="match status" value="1"/>
</dbReference>
<dbReference type="Pfam" id="PF03610">
    <property type="entry name" value="EIIA-man"/>
    <property type="match status" value="1"/>
</dbReference>
<dbReference type="InterPro" id="IPR004701">
    <property type="entry name" value="PTS_EIIA_man-typ"/>
</dbReference>
<organism evidence="9 10">
    <name type="scientific">Lichenicola cladoniae</name>
    <dbReference type="NCBI Taxonomy" id="1484109"/>
    <lineage>
        <taxon>Bacteria</taxon>
        <taxon>Pseudomonadati</taxon>
        <taxon>Pseudomonadota</taxon>
        <taxon>Alphaproteobacteria</taxon>
        <taxon>Acetobacterales</taxon>
        <taxon>Acetobacteraceae</taxon>
        <taxon>Lichenicola</taxon>
    </lineage>
</organism>
<evidence type="ECO:0000256" key="2">
    <source>
        <dbReference type="ARBA" id="ARBA00022448"/>
    </source>
</evidence>